<feature type="transmembrane region" description="Helical" evidence="1">
    <location>
        <begin position="86"/>
        <end position="104"/>
    </location>
</feature>
<keyword evidence="1" id="KW-0472">Membrane</keyword>
<feature type="transmembrane region" description="Helical" evidence="1">
    <location>
        <begin position="60"/>
        <end position="80"/>
    </location>
</feature>
<accession>A0A0E1WYE7</accession>
<sequence length="133" mass="14836">MVAGLSVVRNDLNWMMETMLTSQQWLPVELLNIGLAAAVFFACLVHSLWKAVFDELNPVFWRRTAALLWAGVVIVALTGGMDTFNWPQALGWLLVAGGVCATVWRAGMGYYRQYCAHNSHGLHARRTRLSSGR</sequence>
<reference evidence="2" key="1">
    <citation type="submission" date="2009-01" db="EMBL/GenBank/DDBJ databases">
        <title>The Genome Sequence of Brucella pinnipedialis M292/94/1.</title>
        <authorList>
            <consortium name="The Broad Institute Genome Sequencing Platform"/>
            <person name="Ward D."/>
            <person name="Young S.K."/>
            <person name="Kodira C.D."/>
            <person name="Zeng Q."/>
            <person name="Koehrsen M."/>
            <person name="Alvarado L."/>
            <person name="Berlin A."/>
            <person name="Borenstein D."/>
            <person name="Chen Z."/>
            <person name="Engels R."/>
            <person name="Freedman E."/>
            <person name="Gellesch M."/>
            <person name="Goldberg J."/>
            <person name="Griggs A."/>
            <person name="Gujja S."/>
            <person name="Heiman D."/>
            <person name="Hepburn T."/>
            <person name="Howarth C."/>
            <person name="Jen D."/>
            <person name="Larson L."/>
            <person name="Lewis B."/>
            <person name="Mehta T."/>
            <person name="Park D."/>
            <person name="Pearson M."/>
            <person name="Roberts A."/>
            <person name="Saif S."/>
            <person name="Shea T."/>
            <person name="Shenoy N."/>
            <person name="Sisk P."/>
            <person name="Stolte C."/>
            <person name="Sykes S."/>
            <person name="Walk T."/>
            <person name="White J."/>
            <person name="Yandava C."/>
            <person name="Whatmore A.M."/>
            <person name="Perrett L.L."/>
            <person name="O'Callaghan D."/>
            <person name="Nusbaum C."/>
            <person name="Galagan J."/>
            <person name="Birren B."/>
        </authorList>
    </citation>
    <scope>NUCLEOTIDE SEQUENCE [LARGE SCALE GENOMIC DNA]</scope>
    <source>
        <strain evidence="2">M292/94/1</strain>
    </source>
</reference>
<name>A0A0E1WYE7_9HYPH</name>
<gene>
    <name evidence="2" type="ORF">BALG_02244</name>
</gene>
<evidence type="ECO:0000313" key="2">
    <source>
        <dbReference type="EMBL" id="EEZ28891.1"/>
    </source>
</evidence>
<feature type="transmembrane region" description="Helical" evidence="1">
    <location>
        <begin position="25"/>
        <end position="48"/>
    </location>
</feature>
<dbReference type="RefSeq" id="WP_006016229.1">
    <property type="nucleotide sequence ID" value="NZ_EQ999534.1"/>
</dbReference>
<protein>
    <submittedName>
        <fullName evidence="2">Uncharacterized protein</fullName>
    </submittedName>
</protein>
<keyword evidence="1" id="KW-0812">Transmembrane</keyword>
<organism evidence="2">
    <name type="scientific">Brucella pinnipedialis M292/94/1</name>
    <dbReference type="NCBI Taxonomy" id="520462"/>
    <lineage>
        <taxon>Bacteria</taxon>
        <taxon>Pseudomonadati</taxon>
        <taxon>Pseudomonadota</taxon>
        <taxon>Alphaproteobacteria</taxon>
        <taxon>Hyphomicrobiales</taxon>
        <taxon>Brucellaceae</taxon>
        <taxon>Brucella/Ochrobactrum group</taxon>
        <taxon>Brucella</taxon>
    </lineage>
</organism>
<keyword evidence="1" id="KW-1133">Transmembrane helix</keyword>
<dbReference type="AlphaFoldDB" id="A0A0E1WYE7"/>
<proteinExistence type="predicted"/>
<dbReference type="GeneID" id="45126034"/>
<dbReference type="Proteomes" id="UP000004659">
    <property type="component" value="Unassembled WGS sequence"/>
</dbReference>
<dbReference type="EMBL" id="EQ999534">
    <property type="protein sequence ID" value="EEZ28891.1"/>
    <property type="molecule type" value="Genomic_DNA"/>
</dbReference>
<dbReference type="HOGENOM" id="CLU_1979263_0_0_5"/>
<evidence type="ECO:0000256" key="1">
    <source>
        <dbReference type="SAM" id="Phobius"/>
    </source>
</evidence>